<dbReference type="EMBL" id="QXFT01000274">
    <property type="protein sequence ID" value="KAE9348765.1"/>
    <property type="molecule type" value="Genomic_DNA"/>
</dbReference>
<protein>
    <submittedName>
        <fullName evidence="1">Uncharacterized protein</fullName>
    </submittedName>
</protein>
<proteinExistence type="predicted"/>
<evidence type="ECO:0000313" key="1">
    <source>
        <dbReference type="EMBL" id="KAE9042030.1"/>
    </source>
</evidence>
<reference evidence="1 4" key="1">
    <citation type="submission" date="2018-09" db="EMBL/GenBank/DDBJ databases">
        <title>Genomic investigation of the strawberry pathogen Phytophthora fragariae indicates pathogenicity is determined by transcriptional variation in three key races.</title>
        <authorList>
            <person name="Adams T.M."/>
            <person name="Armitage A.D."/>
            <person name="Sobczyk M.K."/>
            <person name="Bates H.J."/>
            <person name="Dunwell J.M."/>
            <person name="Nellist C.F."/>
            <person name="Harrison R.J."/>
        </authorList>
    </citation>
    <scope>NUCLEOTIDE SEQUENCE [LARGE SCALE GENOMIC DNA]</scope>
    <source>
        <strain evidence="1 4">SCRP324</strain>
        <strain evidence="2 3">SCRP333</strain>
    </source>
</reference>
<name>A0A6A3NLI0_9STRA</name>
<sequence>MKPVNRFQLETMASPYEMISLSAYSEHAVSDFDCIGRHSPMQ</sequence>
<accession>A0A6A3NLI0</accession>
<evidence type="ECO:0000313" key="4">
    <source>
        <dbReference type="Proteomes" id="UP000435112"/>
    </source>
</evidence>
<gene>
    <name evidence="1" type="ORF">PR002_g4127</name>
    <name evidence="2" type="ORF">PR003_g6229</name>
</gene>
<dbReference type="OrthoDB" id="10273037at2759"/>
<organism evidence="1 4">
    <name type="scientific">Phytophthora rubi</name>
    <dbReference type="NCBI Taxonomy" id="129364"/>
    <lineage>
        <taxon>Eukaryota</taxon>
        <taxon>Sar</taxon>
        <taxon>Stramenopiles</taxon>
        <taxon>Oomycota</taxon>
        <taxon>Peronosporomycetes</taxon>
        <taxon>Peronosporales</taxon>
        <taxon>Peronosporaceae</taxon>
        <taxon>Phytophthora</taxon>
    </lineage>
</organism>
<comment type="caution">
    <text evidence="1">The sequence shown here is derived from an EMBL/GenBank/DDBJ whole genome shotgun (WGS) entry which is preliminary data.</text>
</comment>
<dbReference type="Proteomes" id="UP000434957">
    <property type="component" value="Unassembled WGS sequence"/>
</dbReference>
<evidence type="ECO:0000313" key="3">
    <source>
        <dbReference type="Proteomes" id="UP000434957"/>
    </source>
</evidence>
<dbReference type="Proteomes" id="UP000435112">
    <property type="component" value="Unassembled WGS sequence"/>
</dbReference>
<evidence type="ECO:0000313" key="2">
    <source>
        <dbReference type="EMBL" id="KAE9348765.1"/>
    </source>
</evidence>
<dbReference type="EMBL" id="QXFU01000157">
    <property type="protein sequence ID" value="KAE9042030.1"/>
    <property type="molecule type" value="Genomic_DNA"/>
</dbReference>
<keyword evidence="3" id="KW-1185">Reference proteome</keyword>
<dbReference type="AlphaFoldDB" id="A0A6A3NLI0"/>